<protein>
    <submittedName>
        <fullName evidence="2">Uncharacterized protein</fullName>
    </submittedName>
</protein>
<feature type="coiled-coil region" evidence="1">
    <location>
        <begin position="59"/>
        <end position="86"/>
    </location>
</feature>
<dbReference type="AlphaFoldDB" id="A0AA43QHT8"/>
<keyword evidence="1" id="KW-0175">Coiled coil</keyword>
<name>A0AA43QHT8_9LECA</name>
<accession>A0AA43QHT8</accession>
<dbReference type="Proteomes" id="UP001161017">
    <property type="component" value="Unassembled WGS sequence"/>
</dbReference>
<organism evidence="2 3">
    <name type="scientific">Ramalina farinacea</name>
    <dbReference type="NCBI Taxonomy" id="258253"/>
    <lineage>
        <taxon>Eukaryota</taxon>
        <taxon>Fungi</taxon>
        <taxon>Dikarya</taxon>
        <taxon>Ascomycota</taxon>
        <taxon>Pezizomycotina</taxon>
        <taxon>Lecanoromycetes</taxon>
        <taxon>OSLEUM clade</taxon>
        <taxon>Lecanoromycetidae</taxon>
        <taxon>Lecanorales</taxon>
        <taxon>Lecanorineae</taxon>
        <taxon>Ramalinaceae</taxon>
        <taxon>Ramalina</taxon>
    </lineage>
</organism>
<gene>
    <name evidence="2" type="ORF">OHK93_000107</name>
</gene>
<evidence type="ECO:0000256" key="1">
    <source>
        <dbReference type="SAM" id="Coils"/>
    </source>
</evidence>
<proteinExistence type="predicted"/>
<sequence length="111" mass="12713">MGTHGSTRIIPEEFTASRITSSDTRYTTAINHINTHLTRKRGDLQRLQTEVQIKMEGVSEEWNKEIEGLEREIVYLEEAREEAEGLLQSYEIFAKGEYQGLGWGVWKEGGP</sequence>
<dbReference type="EMBL" id="JAPUFD010000001">
    <property type="protein sequence ID" value="MDI1484973.1"/>
    <property type="molecule type" value="Genomic_DNA"/>
</dbReference>
<evidence type="ECO:0000313" key="2">
    <source>
        <dbReference type="EMBL" id="MDI1484973.1"/>
    </source>
</evidence>
<keyword evidence="3" id="KW-1185">Reference proteome</keyword>
<reference evidence="2" key="1">
    <citation type="journal article" date="2023" name="Genome Biol. Evol.">
        <title>First Whole Genome Sequence and Flow Cytometry Genome Size Data for the Lichen-Forming Fungus Ramalina farinacea (Ascomycota).</title>
        <authorList>
            <person name="Llewellyn T."/>
            <person name="Mian S."/>
            <person name="Hill R."/>
            <person name="Leitch I.J."/>
            <person name="Gaya E."/>
        </authorList>
    </citation>
    <scope>NUCLEOTIDE SEQUENCE</scope>
    <source>
        <strain evidence="2">LIQ254RAFAR</strain>
    </source>
</reference>
<evidence type="ECO:0000313" key="3">
    <source>
        <dbReference type="Proteomes" id="UP001161017"/>
    </source>
</evidence>
<comment type="caution">
    <text evidence="2">The sequence shown here is derived from an EMBL/GenBank/DDBJ whole genome shotgun (WGS) entry which is preliminary data.</text>
</comment>